<keyword evidence="3" id="KW-1185">Reference proteome</keyword>
<dbReference type="Proteomes" id="UP000299102">
    <property type="component" value="Unassembled WGS sequence"/>
</dbReference>
<evidence type="ECO:0000313" key="2">
    <source>
        <dbReference type="EMBL" id="GBP63574.1"/>
    </source>
</evidence>
<protein>
    <submittedName>
        <fullName evidence="2">Uncharacterized protein</fullName>
    </submittedName>
</protein>
<name>A0A4C1XM33_EUMVA</name>
<sequence length="95" mass="10022">MPDCAEVNTPNAQIVTAVAICARIYKTRAFVARAAAPEPRRAVAGAAAEARAGRLGRAITFVITAHDTPLATESSGAKSKMLTATERTRRQITGR</sequence>
<dbReference type="EMBL" id="BGZK01000873">
    <property type="protein sequence ID" value="GBP63574.1"/>
    <property type="molecule type" value="Genomic_DNA"/>
</dbReference>
<proteinExistence type="predicted"/>
<feature type="region of interest" description="Disordered" evidence="1">
    <location>
        <begin position="72"/>
        <end position="95"/>
    </location>
</feature>
<gene>
    <name evidence="2" type="ORF">EVAR_97591_1</name>
</gene>
<accession>A0A4C1XM33</accession>
<comment type="caution">
    <text evidence="2">The sequence shown here is derived from an EMBL/GenBank/DDBJ whole genome shotgun (WGS) entry which is preliminary data.</text>
</comment>
<reference evidence="2 3" key="1">
    <citation type="journal article" date="2019" name="Commun. Biol.">
        <title>The bagworm genome reveals a unique fibroin gene that provides high tensile strength.</title>
        <authorList>
            <person name="Kono N."/>
            <person name="Nakamura H."/>
            <person name="Ohtoshi R."/>
            <person name="Tomita M."/>
            <person name="Numata K."/>
            <person name="Arakawa K."/>
        </authorList>
    </citation>
    <scope>NUCLEOTIDE SEQUENCE [LARGE SCALE GENOMIC DNA]</scope>
</reference>
<evidence type="ECO:0000313" key="3">
    <source>
        <dbReference type="Proteomes" id="UP000299102"/>
    </source>
</evidence>
<organism evidence="2 3">
    <name type="scientific">Eumeta variegata</name>
    <name type="common">Bagworm moth</name>
    <name type="synonym">Eumeta japonica</name>
    <dbReference type="NCBI Taxonomy" id="151549"/>
    <lineage>
        <taxon>Eukaryota</taxon>
        <taxon>Metazoa</taxon>
        <taxon>Ecdysozoa</taxon>
        <taxon>Arthropoda</taxon>
        <taxon>Hexapoda</taxon>
        <taxon>Insecta</taxon>
        <taxon>Pterygota</taxon>
        <taxon>Neoptera</taxon>
        <taxon>Endopterygota</taxon>
        <taxon>Lepidoptera</taxon>
        <taxon>Glossata</taxon>
        <taxon>Ditrysia</taxon>
        <taxon>Tineoidea</taxon>
        <taxon>Psychidae</taxon>
        <taxon>Oiketicinae</taxon>
        <taxon>Eumeta</taxon>
    </lineage>
</organism>
<evidence type="ECO:0000256" key="1">
    <source>
        <dbReference type="SAM" id="MobiDB-lite"/>
    </source>
</evidence>
<dbReference type="AlphaFoldDB" id="A0A4C1XM33"/>